<comment type="caution">
    <text evidence="2">The sequence shown here is derived from an EMBL/GenBank/DDBJ whole genome shotgun (WGS) entry which is preliminary data.</text>
</comment>
<name>A0A0W8FQU8_9ZZZZ</name>
<organism evidence="2">
    <name type="scientific">hydrocarbon metagenome</name>
    <dbReference type="NCBI Taxonomy" id="938273"/>
    <lineage>
        <taxon>unclassified sequences</taxon>
        <taxon>metagenomes</taxon>
        <taxon>ecological metagenomes</taxon>
    </lineage>
</organism>
<gene>
    <name evidence="2" type="ORF">ASZ90_006951</name>
</gene>
<dbReference type="InterPro" id="IPR004435">
    <property type="entry name" value="MobB_dom"/>
</dbReference>
<accession>A0A0W8FQU8</accession>
<proteinExistence type="predicted"/>
<dbReference type="GO" id="GO:0005525">
    <property type="term" value="F:GTP binding"/>
    <property type="evidence" value="ECO:0007669"/>
    <property type="project" value="InterPro"/>
</dbReference>
<dbReference type="AlphaFoldDB" id="A0A0W8FQU8"/>
<dbReference type="CDD" id="cd03116">
    <property type="entry name" value="MobB"/>
    <property type="match status" value="1"/>
</dbReference>
<sequence length="164" mass="18300">MTTPIISIVGKSNSGKTTLIEKLIPELVKRGYQVATIKHNIHGFDMDHEGKDSWRHKKAGARTTVISSAHRVALIEDLDHDHSLDEIRGKYIKGADIILSEGYKGNPFPKIEVFRSELKRELLCKKEDNLLAIASDIIIDIGVPCFNIGDAQGIVDLIENKFLK</sequence>
<evidence type="ECO:0000259" key="1">
    <source>
        <dbReference type="Pfam" id="PF03205"/>
    </source>
</evidence>
<dbReference type="InterPro" id="IPR027417">
    <property type="entry name" value="P-loop_NTPase"/>
</dbReference>
<dbReference type="PANTHER" id="PTHR40072">
    <property type="entry name" value="MOLYBDOPTERIN-GUANINE DINUCLEOTIDE BIOSYNTHESIS ADAPTER PROTEIN-RELATED"/>
    <property type="match status" value="1"/>
</dbReference>
<dbReference type="InterPro" id="IPR052539">
    <property type="entry name" value="MGD_biosynthesis_adapter"/>
</dbReference>
<dbReference type="GO" id="GO:0006777">
    <property type="term" value="P:Mo-molybdopterin cofactor biosynthetic process"/>
    <property type="evidence" value="ECO:0007669"/>
    <property type="project" value="InterPro"/>
</dbReference>
<dbReference type="SUPFAM" id="SSF52540">
    <property type="entry name" value="P-loop containing nucleoside triphosphate hydrolases"/>
    <property type="match status" value="1"/>
</dbReference>
<dbReference type="Pfam" id="PF03205">
    <property type="entry name" value="MobB"/>
    <property type="match status" value="1"/>
</dbReference>
<protein>
    <submittedName>
        <fullName evidence="2">Molybdopterin-guanine dinucleotide biosynthesis protein mobb</fullName>
    </submittedName>
</protein>
<feature type="domain" description="Molybdopterin-guanine dinucleotide biosynthesis protein B (MobB)" evidence="1">
    <location>
        <begin position="5"/>
        <end position="136"/>
    </location>
</feature>
<evidence type="ECO:0000313" key="2">
    <source>
        <dbReference type="EMBL" id="KUG23290.1"/>
    </source>
</evidence>
<dbReference type="Gene3D" id="3.40.50.300">
    <property type="entry name" value="P-loop containing nucleotide triphosphate hydrolases"/>
    <property type="match status" value="1"/>
</dbReference>
<dbReference type="EMBL" id="LNQE01000914">
    <property type="protein sequence ID" value="KUG23290.1"/>
    <property type="molecule type" value="Genomic_DNA"/>
</dbReference>
<dbReference type="NCBIfam" id="TIGR00176">
    <property type="entry name" value="mobB"/>
    <property type="match status" value="1"/>
</dbReference>
<reference evidence="2" key="1">
    <citation type="journal article" date="2015" name="Proc. Natl. Acad. Sci. U.S.A.">
        <title>Networks of energetic and metabolic interactions define dynamics in microbial communities.</title>
        <authorList>
            <person name="Embree M."/>
            <person name="Liu J.K."/>
            <person name="Al-Bassam M.M."/>
            <person name="Zengler K."/>
        </authorList>
    </citation>
    <scope>NUCLEOTIDE SEQUENCE</scope>
</reference>
<dbReference type="PANTHER" id="PTHR40072:SF1">
    <property type="entry name" value="MOLYBDOPTERIN-GUANINE DINUCLEOTIDE BIOSYNTHESIS ADAPTER PROTEIN"/>
    <property type="match status" value="1"/>
</dbReference>